<dbReference type="Proteomes" id="UP000007797">
    <property type="component" value="Unassembled WGS sequence"/>
</dbReference>
<proteinExistence type="predicted"/>
<reference evidence="2" key="1">
    <citation type="journal article" date="2011" name="Genome Res.">
        <title>Phylogeny-wide analysis of social amoeba genomes highlights ancient origins for complex intercellular communication.</title>
        <authorList>
            <person name="Heidel A.J."/>
            <person name="Lawal H.M."/>
            <person name="Felder M."/>
            <person name="Schilde C."/>
            <person name="Helps N.R."/>
            <person name="Tunggal B."/>
            <person name="Rivero F."/>
            <person name="John U."/>
            <person name="Schleicher M."/>
            <person name="Eichinger L."/>
            <person name="Platzer M."/>
            <person name="Noegel A.A."/>
            <person name="Schaap P."/>
            <person name="Gloeckner G."/>
        </authorList>
    </citation>
    <scope>NUCLEOTIDE SEQUENCE [LARGE SCALE GENOMIC DNA]</scope>
    <source>
        <strain evidence="2">SH3</strain>
    </source>
</reference>
<keyword evidence="2" id="KW-1185">Reference proteome</keyword>
<evidence type="ECO:0000313" key="1">
    <source>
        <dbReference type="EMBL" id="EGG18179.1"/>
    </source>
</evidence>
<dbReference type="RefSeq" id="XP_004366220.1">
    <property type="nucleotide sequence ID" value="XM_004366163.1"/>
</dbReference>
<dbReference type="GeneID" id="14870156"/>
<evidence type="ECO:0000313" key="2">
    <source>
        <dbReference type="Proteomes" id="UP000007797"/>
    </source>
</evidence>
<dbReference type="KEGG" id="dfa:DFA_06846"/>
<dbReference type="EMBL" id="GL883020">
    <property type="protein sequence ID" value="EGG18179.1"/>
    <property type="molecule type" value="Genomic_DNA"/>
</dbReference>
<sequence>MRTDKDQPSLEFIDLIVKLAIEREKKKYNINLEEEEGDENKKKKKDGDNRYKQILVDEEETILSWLIYLVVKCELTPNDHDDVTRCWKYQHNIIENIFNLLISSSSSLSSSLNNNNDTLQQTQILNQLISILKSLVKVNNSVIKFSAGHYLEYLKMINNTLDKHSKDEIISEIIIRVLESLDMDQVALIDHRPNIFYHTIVKVLSQGCVNHQIRAIVITQPKDELPSGETSILSQSILYCWPQAIFSNDRVIQFLMDRLEPNILSFDPRFIHSIDPNQYKYVSSRIFPMILSKLDKLDHNEVTRAIYRFMEIGKNIGIKYFWKYFYQLVILLFGTGGQIFGYLMEFCVHYPHFDYSALSIYLPSIMKQVISELKRKSNANYYQSITEMNGILFFLIGMVKSLYPYFLHLVDSICELALVDIMYDILEMAVAKEGLSQKAQYLFDRFTKSLLSSPVFLSVTESAERGGKHFKYGMNQMKRMIDIMQGVWTTNQIQNVIDIFIRWDNQSLRRWHLYDDFDDYGSDSVCELPALPYSIPTLVYKWQILCDYEQDRVKAVVDYYQQIIPLLFQKISWTSQQISLDRILKDEIHSEWIEANELLAIILSFGKLSKQQEGSAILIPIPDILNALKNISGLEQDDESLFKFFTTNN</sequence>
<dbReference type="AlphaFoldDB" id="F4Q2F9"/>
<name>F4Q2F9_CACFS</name>
<gene>
    <name evidence="1" type="ORF">DFA_06846</name>
</gene>
<accession>F4Q2F9</accession>
<protein>
    <submittedName>
        <fullName evidence="1">Uncharacterized protein</fullName>
    </submittedName>
</protein>
<organism evidence="1 2">
    <name type="scientific">Cavenderia fasciculata</name>
    <name type="common">Slime mold</name>
    <name type="synonym">Dictyostelium fasciculatum</name>
    <dbReference type="NCBI Taxonomy" id="261658"/>
    <lineage>
        <taxon>Eukaryota</taxon>
        <taxon>Amoebozoa</taxon>
        <taxon>Evosea</taxon>
        <taxon>Eumycetozoa</taxon>
        <taxon>Dictyostelia</taxon>
        <taxon>Acytosteliales</taxon>
        <taxon>Cavenderiaceae</taxon>
        <taxon>Cavenderia</taxon>
    </lineage>
</organism>